<feature type="domain" description="Teneurin-like YD-shell" evidence="4">
    <location>
        <begin position="896"/>
        <end position="1133"/>
    </location>
</feature>
<feature type="region of interest" description="Disordered" evidence="2">
    <location>
        <begin position="921"/>
        <end position="943"/>
    </location>
</feature>
<sequence length="1431" mass="163049">MDELKQLQLKANDGKAYQFTTANNNSKQVSSRFETLQLARLHIDKFARLRPQQGADLLAVLGMLDFPAEVQARTGGRRSFANAREILAKALFDGKLRVHEVPAIEPVVVHQPSFAEKGVQTTKQVATQGGKEEKRTVGKGSVSDAPIPVCPDEMEYCGDPVSMATGEEILQLTDITLSGSMPICWQRLYRSSLCQQNVGLGYGWRSNFHFELTKIQLADGEGEQWHFIDNKGSILAFDDIAVGAVSYQLTAGAALFHDPHGYYLLTLSDGRQLRFVYQHQRWLLERLRENETLQYRFGYSSAGRLTSIVANGCQTFELRYDVGGNLIEVQLLVGIGSTPTVLAHYHYSTEGDLCEASNRQQQVESYQYTEHLLTRRIRPSGFSHYFEWQGKGSSSRCITQWGDEGNYQYCFDYDIANHTAVSTDSMGNQWRYEHNTQGKLIRKVSPKGHVWRYRYDAKSRKVAETTPGGATTNLRYNHYGQLSEIQAPDNSVTHYSYNRMGQVIRIVDGENREWRNDYNSFGRLLSQQDPAGVFKQFHYDRHGRVIHIEQSNGRSQRYWWNEHGLLAAAQDGEAITRYSYDELGEINGIINSDGWVTQYKRERSGLIVEIAEYPQTNPEQQRSQRIDYDWAGRPTVFMDSIGRAHTFVYQGLAQPVQHIRPDGSWLKFQYDKERNLTAIERSDGVTYQLDYDSEELIRETVGFDGRTQQYQYDGQGLLISLAEQGERFIQLRRDNCGRVIEQHCSAAGISLSNHFQYDNLGRLLRANNARRKLSIRYHLSGHPSEIWQDNWQLQHEYDTAGRRTCTQLPDNHQIHYRYNKQGLLAGIDWDQQPLIDRQFDTSRREVSRLQSNGVTFSQSFDIQGRLQQQCWKHAHTEQQRGYRYNQADQLVGIHDSEQGEIHYQFDQLDQLTQSQLPHHPEELFNFDSFGNPQSEQSSQQGNKDIHVSRDRLLQWQDTHYSYDRFGNQTKSHTPQGNEQRRFNGFNQLTSLKKNSKYTQYYYDALGRRSAKITESQRIDFLWDGDQLIGEHCNDQYNWYIYEPNSFRPVALIKKGQVYYYHLDHLGTPLTLTDSRGETVWQAEYSIEGLASPVIESINNPLRFQGQYYDDESGLHYNRFRYYDPKAGRFIHQDPIGLLGGINPYQYAPNPVQWVDPLGLSCKEGKASNGITLPSGKVIYPLENIVTSKPVDRGFLLNTANSIVEDVPLVGDVLEGIGNQIGYYRSGLREDGLKLNPFTGNQLTPLDEQTAVFDTITAGLGSATGKLAPGFAKNVVPEGVELASSSRVVRELPGGFDDFVPNKINMWSPDELMGVEPASPELISAVSRKRDVVIAQSDSEELRMLDYFGAEASVGGVDNTHILLRENPSKPALLEEFLHGTQVKLGITERLGTSGFGSAETHVKDFMIRHQSMLGLSDEDIKILQILRDKGL</sequence>
<name>A0A444JVY9_9GAMM</name>
<feature type="compositionally biased region" description="Polar residues" evidence="2">
    <location>
        <begin position="928"/>
        <end position="942"/>
    </location>
</feature>
<accession>A0A444JVY9</accession>
<feature type="domain" description="Teneurin-like YD-shell" evidence="4">
    <location>
        <begin position="429"/>
        <end position="552"/>
    </location>
</feature>
<dbReference type="Proteomes" id="UP000287563">
    <property type="component" value="Unassembled WGS sequence"/>
</dbReference>
<reference evidence="5 6" key="1">
    <citation type="submission" date="2018-11" db="EMBL/GenBank/DDBJ databases">
        <title>Photobacterium sp. BEI247 sp. nov., a marine bacterium isolated from Yongle Blue Hole in the South China Sea.</title>
        <authorList>
            <person name="Wang X."/>
        </authorList>
    </citation>
    <scope>NUCLEOTIDE SEQUENCE [LARGE SCALE GENOMIC DNA]</scope>
    <source>
        <strain evidence="6">BEI247</strain>
    </source>
</reference>
<protein>
    <submittedName>
        <fullName evidence="5">RHS repeat protein</fullName>
    </submittedName>
</protein>
<dbReference type="InterPro" id="IPR056823">
    <property type="entry name" value="TEN-like_YD-shell"/>
</dbReference>
<dbReference type="InterPro" id="IPR045351">
    <property type="entry name" value="DUF6531"/>
</dbReference>
<dbReference type="PRINTS" id="PR00394">
    <property type="entry name" value="RHSPROTEIN"/>
</dbReference>
<dbReference type="InterPro" id="IPR022385">
    <property type="entry name" value="Rhs_assc_core"/>
</dbReference>
<dbReference type="InterPro" id="IPR050708">
    <property type="entry name" value="T6SS_VgrG/RHS"/>
</dbReference>
<proteinExistence type="predicted"/>
<evidence type="ECO:0000259" key="4">
    <source>
        <dbReference type="Pfam" id="PF25023"/>
    </source>
</evidence>
<dbReference type="Gene3D" id="2.180.10.10">
    <property type="entry name" value="RHS repeat-associated core"/>
    <property type="match status" value="3"/>
</dbReference>
<comment type="caution">
    <text evidence="5">The sequence shown here is derived from an EMBL/GenBank/DDBJ whole genome shotgun (WGS) entry which is preliminary data.</text>
</comment>
<evidence type="ECO:0000256" key="2">
    <source>
        <dbReference type="SAM" id="MobiDB-lite"/>
    </source>
</evidence>
<keyword evidence="1" id="KW-0677">Repeat</keyword>
<gene>
    <name evidence="5" type="ORF">EDI28_04215</name>
</gene>
<dbReference type="NCBIfam" id="TIGR03696">
    <property type="entry name" value="Rhs_assc_core"/>
    <property type="match status" value="1"/>
</dbReference>
<dbReference type="Pfam" id="PF25023">
    <property type="entry name" value="TEN_YD-shell"/>
    <property type="match status" value="3"/>
</dbReference>
<dbReference type="InterPro" id="IPR006530">
    <property type="entry name" value="YD"/>
</dbReference>
<feature type="domain" description="Teneurin-like YD-shell" evidence="4">
    <location>
        <begin position="712"/>
        <end position="886"/>
    </location>
</feature>
<dbReference type="PANTHER" id="PTHR32305">
    <property type="match status" value="1"/>
</dbReference>
<dbReference type="OrthoDB" id="9816400at2"/>
<evidence type="ECO:0000256" key="1">
    <source>
        <dbReference type="ARBA" id="ARBA00022737"/>
    </source>
</evidence>
<evidence type="ECO:0000313" key="6">
    <source>
        <dbReference type="Proteomes" id="UP000287563"/>
    </source>
</evidence>
<keyword evidence="6" id="KW-1185">Reference proteome</keyword>
<dbReference type="EMBL" id="RJLM01000001">
    <property type="protein sequence ID" value="RWX57244.1"/>
    <property type="molecule type" value="Genomic_DNA"/>
</dbReference>
<evidence type="ECO:0000313" key="5">
    <source>
        <dbReference type="EMBL" id="RWX57244.1"/>
    </source>
</evidence>
<dbReference type="PANTHER" id="PTHR32305:SF15">
    <property type="entry name" value="PROTEIN RHSA-RELATED"/>
    <property type="match status" value="1"/>
</dbReference>
<feature type="domain" description="DUF6531" evidence="3">
    <location>
        <begin position="158"/>
        <end position="237"/>
    </location>
</feature>
<dbReference type="RefSeq" id="WP_128782552.1">
    <property type="nucleotide sequence ID" value="NZ_JAKJSG010000073.1"/>
</dbReference>
<organism evidence="5 6">
    <name type="scientific">Photobacterium chitinilyticum</name>
    <dbReference type="NCBI Taxonomy" id="2485123"/>
    <lineage>
        <taxon>Bacteria</taxon>
        <taxon>Pseudomonadati</taxon>
        <taxon>Pseudomonadota</taxon>
        <taxon>Gammaproteobacteria</taxon>
        <taxon>Vibrionales</taxon>
        <taxon>Vibrionaceae</taxon>
        <taxon>Photobacterium</taxon>
    </lineage>
</organism>
<dbReference type="Pfam" id="PF20148">
    <property type="entry name" value="DUF6531"/>
    <property type="match status" value="1"/>
</dbReference>
<dbReference type="NCBIfam" id="TIGR01643">
    <property type="entry name" value="YD_repeat_2x"/>
    <property type="match status" value="4"/>
</dbReference>
<evidence type="ECO:0000259" key="3">
    <source>
        <dbReference type="Pfam" id="PF20148"/>
    </source>
</evidence>